<dbReference type="InterPro" id="IPR036663">
    <property type="entry name" value="Fumarylacetoacetase_C_sf"/>
</dbReference>
<proteinExistence type="inferred from homology"/>
<evidence type="ECO:0000256" key="2">
    <source>
        <dbReference type="ARBA" id="ARBA00022723"/>
    </source>
</evidence>
<evidence type="ECO:0000259" key="3">
    <source>
        <dbReference type="Pfam" id="PF01557"/>
    </source>
</evidence>
<keyword evidence="4" id="KW-0378">Hydrolase</keyword>
<evidence type="ECO:0000313" key="4">
    <source>
        <dbReference type="EMBL" id="QQP92537.1"/>
    </source>
</evidence>
<evidence type="ECO:0000256" key="1">
    <source>
        <dbReference type="ARBA" id="ARBA00010211"/>
    </source>
</evidence>
<keyword evidence="5" id="KW-1185">Reference proteome</keyword>
<dbReference type="Pfam" id="PF01557">
    <property type="entry name" value="FAA_hydrolase"/>
    <property type="match status" value="1"/>
</dbReference>
<name>A0ABX7BJ85_9PROT</name>
<reference evidence="4" key="1">
    <citation type="submission" date="2021-02" db="EMBL/GenBank/DDBJ databases">
        <title>Skermanella TT6 skin isolate.</title>
        <authorList>
            <person name="Lee K."/>
            <person name="Ganzorig M."/>
        </authorList>
    </citation>
    <scope>NUCLEOTIDE SEQUENCE</scope>
    <source>
        <strain evidence="4">TT6</strain>
    </source>
</reference>
<dbReference type="Gene3D" id="3.90.850.10">
    <property type="entry name" value="Fumarylacetoacetase-like, C-terminal domain"/>
    <property type="match status" value="1"/>
</dbReference>
<dbReference type="Proteomes" id="UP000595197">
    <property type="component" value="Chromosome"/>
</dbReference>
<organism evidence="4 5">
    <name type="scientific">Skermanella cutis</name>
    <dbReference type="NCBI Taxonomy" id="2775420"/>
    <lineage>
        <taxon>Bacteria</taxon>
        <taxon>Pseudomonadati</taxon>
        <taxon>Pseudomonadota</taxon>
        <taxon>Alphaproteobacteria</taxon>
        <taxon>Rhodospirillales</taxon>
        <taxon>Azospirillaceae</taxon>
        <taxon>Skermanella</taxon>
    </lineage>
</organism>
<keyword evidence="2" id="KW-0479">Metal-binding</keyword>
<dbReference type="PANTHER" id="PTHR42796">
    <property type="entry name" value="FUMARYLACETOACETATE HYDROLASE DOMAIN-CONTAINING PROTEIN 2A-RELATED"/>
    <property type="match status" value="1"/>
</dbReference>
<comment type="similarity">
    <text evidence="1">Belongs to the FAH family.</text>
</comment>
<protein>
    <submittedName>
        <fullName evidence="4">Fumarylacetoacetate hydrolase family protein</fullName>
    </submittedName>
</protein>
<sequence length="344" mass="36582">MSTLLDADDPAALVRKASDLPRIGDLAAILANSAHDACDPSKPWFLCPIDLQAVKASGVTFVASLLERVIEEQARGDAGKAEAVRKTMMDALGTDLSEIQPGSDSATRLKELLIERGVWSQYLEVGIGPDAEIFTKTQPMASVGIGAEIGILAASTWNNPEPEIVLAVSSAGKTVGATLGNDVNLRDMEGRSALLLGKAKDNNASSAIGPFIRLFDDTFGIDDVRRAELAMTVEGPEGYTLTGSSNMAKISRDPLDLVQQAIGANHQYPDGFVLFLGTMFAPVEDRDEPGAGFTHKVGDVVRIETPKLGALVNRVTTSDKAPKWEFGVRALVANLARRGLADRI</sequence>
<dbReference type="InterPro" id="IPR011234">
    <property type="entry name" value="Fumarylacetoacetase-like_C"/>
</dbReference>
<evidence type="ECO:0000313" key="5">
    <source>
        <dbReference type="Proteomes" id="UP000595197"/>
    </source>
</evidence>
<dbReference type="SUPFAM" id="SSF56529">
    <property type="entry name" value="FAH"/>
    <property type="match status" value="1"/>
</dbReference>
<dbReference type="EMBL" id="CP067420">
    <property type="protein sequence ID" value="QQP92537.1"/>
    <property type="molecule type" value="Genomic_DNA"/>
</dbReference>
<accession>A0ABX7BJ85</accession>
<feature type="domain" description="Fumarylacetoacetase-like C-terminal" evidence="3">
    <location>
        <begin position="175"/>
        <end position="315"/>
    </location>
</feature>
<dbReference type="GO" id="GO:0016787">
    <property type="term" value="F:hydrolase activity"/>
    <property type="evidence" value="ECO:0007669"/>
    <property type="project" value="UniProtKB-KW"/>
</dbReference>
<gene>
    <name evidence="4" type="ORF">IGS68_20305</name>
</gene>
<dbReference type="PANTHER" id="PTHR42796:SF7">
    <property type="entry name" value="2-DEHYDRO-3-DEOXY-D-ARABINONATE DEHYDRATASE"/>
    <property type="match status" value="1"/>
</dbReference>
<dbReference type="InterPro" id="IPR051121">
    <property type="entry name" value="FAH"/>
</dbReference>